<reference evidence="1" key="1">
    <citation type="submission" date="2020-05" db="EMBL/GenBank/DDBJ databases">
        <authorList>
            <person name="Chiriac C."/>
            <person name="Salcher M."/>
            <person name="Ghai R."/>
            <person name="Kavagutti S V."/>
        </authorList>
    </citation>
    <scope>NUCLEOTIDE SEQUENCE</scope>
</reference>
<dbReference type="Gene3D" id="3.30.530.20">
    <property type="match status" value="1"/>
</dbReference>
<dbReference type="SUPFAM" id="SSF55961">
    <property type="entry name" value="Bet v1-like"/>
    <property type="match status" value="1"/>
</dbReference>
<sequence length="138" mass="15419">MNFVGFQQKVEIPEGHQLVVVEEEIKSSLERNQLFSLLSEPEEISRWFIHVNSLQSKQGGKVQFVNVAGSTSEAICTSYESGKEISLLSSEFGNYSARVIGRKEHSVKISFRILTDAPDEAKKRLEGYIANLRGLVSS</sequence>
<accession>A0A6J5ZCA6</accession>
<dbReference type="InterPro" id="IPR023393">
    <property type="entry name" value="START-like_dom_sf"/>
</dbReference>
<proteinExistence type="predicted"/>
<organism evidence="1">
    <name type="scientific">freshwater metagenome</name>
    <dbReference type="NCBI Taxonomy" id="449393"/>
    <lineage>
        <taxon>unclassified sequences</taxon>
        <taxon>metagenomes</taxon>
        <taxon>ecological metagenomes</taxon>
    </lineage>
</organism>
<evidence type="ECO:0000313" key="1">
    <source>
        <dbReference type="EMBL" id="CAB4339048.1"/>
    </source>
</evidence>
<dbReference type="AlphaFoldDB" id="A0A6J5ZCA6"/>
<dbReference type="EMBL" id="CAESAG010000117">
    <property type="protein sequence ID" value="CAB4339048.1"/>
    <property type="molecule type" value="Genomic_DNA"/>
</dbReference>
<name>A0A6J5ZCA6_9ZZZZ</name>
<gene>
    <name evidence="1" type="ORF">UFOPK4080_00763</name>
</gene>
<protein>
    <submittedName>
        <fullName evidence="1">Unannotated protein</fullName>
    </submittedName>
</protein>